<evidence type="ECO:0000256" key="3">
    <source>
        <dbReference type="ARBA" id="ARBA00022692"/>
    </source>
</evidence>
<reference evidence="7 8" key="1">
    <citation type="journal article" date="2015" name="Genome Biol. Evol.">
        <title>Phylogenomic analyses indicate that early fungi evolved digesting cell walls of algal ancestors of land plants.</title>
        <authorList>
            <person name="Chang Y."/>
            <person name="Wang S."/>
            <person name="Sekimoto S."/>
            <person name="Aerts A.L."/>
            <person name="Choi C."/>
            <person name="Clum A."/>
            <person name="LaButti K.M."/>
            <person name="Lindquist E.A."/>
            <person name="Yee Ngan C."/>
            <person name="Ohm R.A."/>
            <person name="Salamov A.A."/>
            <person name="Grigoriev I.V."/>
            <person name="Spatafora J.W."/>
            <person name="Berbee M.L."/>
        </authorList>
    </citation>
    <scope>NUCLEOTIDE SEQUENCE [LARGE SCALE GENOMIC DNA]</scope>
    <source>
        <strain evidence="7 8">NRRL 28638</strain>
    </source>
</reference>
<dbReference type="PANTHER" id="PTHR23501">
    <property type="entry name" value="MAJOR FACILITATOR SUPERFAMILY"/>
    <property type="match status" value="1"/>
</dbReference>
<protein>
    <recommendedName>
        <fullName evidence="9">MFS general substrate transporter</fullName>
    </recommendedName>
</protein>
<evidence type="ECO:0000256" key="1">
    <source>
        <dbReference type="ARBA" id="ARBA00004127"/>
    </source>
</evidence>
<evidence type="ECO:0000256" key="6">
    <source>
        <dbReference type="SAM" id="Phobius"/>
    </source>
</evidence>
<dbReference type="OrthoDB" id="4078873at2759"/>
<evidence type="ECO:0000313" key="7">
    <source>
        <dbReference type="EMBL" id="KXN73069.1"/>
    </source>
</evidence>
<dbReference type="GO" id="GO:0012505">
    <property type="term" value="C:endomembrane system"/>
    <property type="evidence" value="ECO:0007669"/>
    <property type="project" value="UniProtKB-SubCell"/>
</dbReference>
<dbReference type="PANTHER" id="PTHR23501:SF191">
    <property type="entry name" value="VACUOLAR BASIC AMINO ACID TRANSPORTER 4"/>
    <property type="match status" value="1"/>
</dbReference>
<feature type="transmembrane region" description="Helical" evidence="6">
    <location>
        <begin position="39"/>
        <end position="56"/>
    </location>
</feature>
<evidence type="ECO:0000313" key="8">
    <source>
        <dbReference type="Proteomes" id="UP000070444"/>
    </source>
</evidence>
<organism evidence="7 8">
    <name type="scientific">Conidiobolus coronatus (strain ATCC 28846 / CBS 209.66 / NRRL 28638)</name>
    <name type="common">Delacroixia coronata</name>
    <dbReference type="NCBI Taxonomy" id="796925"/>
    <lineage>
        <taxon>Eukaryota</taxon>
        <taxon>Fungi</taxon>
        <taxon>Fungi incertae sedis</taxon>
        <taxon>Zoopagomycota</taxon>
        <taxon>Entomophthoromycotina</taxon>
        <taxon>Entomophthoromycetes</taxon>
        <taxon>Entomophthorales</taxon>
        <taxon>Ancylistaceae</taxon>
        <taxon>Conidiobolus</taxon>
    </lineage>
</organism>
<dbReference type="EMBL" id="KQ964442">
    <property type="protein sequence ID" value="KXN73069.1"/>
    <property type="molecule type" value="Genomic_DNA"/>
</dbReference>
<dbReference type="AlphaFoldDB" id="A0A137PDI7"/>
<keyword evidence="4 6" id="KW-1133">Transmembrane helix</keyword>
<feature type="transmembrane region" description="Helical" evidence="6">
    <location>
        <begin position="199"/>
        <end position="220"/>
    </location>
</feature>
<name>A0A137PDI7_CONC2</name>
<keyword evidence="3 6" id="KW-0812">Transmembrane</keyword>
<keyword evidence="5 6" id="KW-0472">Membrane</keyword>
<keyword evidence="8" id="KW-1185">Reference proteome</keyword>
<evidence type="ECO:0000256" key="5">
    <source>
        <dbReference type="ARBA" id="ARBA00023136"/>
    </source>
</evidence>
<feature type="transmembrane region" description="Helical" evidence="6">
    <location>
        <begin position="127"/>
        <end position="150"/>
    </location>
</feature>
<sequence length="248" mass="26957">MVVVRAFLMFDSNLTWQYMTPYLSLSRGINADHVASINLGFRLTWYILGFATAFIVRRFNYIRGIVWVSMAVNAIGVGLTLPSRHPHTSEAIVVLVEAIIGAGAGVAACAGLVVLQTTVDFKDIANISALDTLVTNIFSSIASAVGSAVWNTSLRNNLTEQLPESYHSQIASLIADTSKIAALPTDLTENWMNALGNSQWLMCTISTVFACVCFGLTLGLPSIDLDKCQQIMDTTNQVETKEMSDIQQ</sequence>
<keyword evidence="2" id="KW-0813">Transport</keyword>
<accession>A0A137PDI7</accession>
<evidence type="ECO:0008006" key="9">
    <source>
        <dbReference type="Google" id="ProtNLM"/>
    </source>
</evidence>
<dbReference type="OMA" id="THIQRLE"/>
<dbReference type="STRING" id="796925.A0A137PDI7"/>
<dbReference type="GO" id="GO:0022857">
    <property type="term" value="F:transmembrane transporter activity"/>
    <property type="evidence" value="ECO:0007669"/>
    <property type="project" value="TreeGrafter"/>
</dbReference>
<evidence type="ECO:0000256" key="2">
    <source>
        <dbReference type="ARBA" id="ARBA00022448"/>
    </source>
</evidence>
<dbReference type="GO" id="GO:0005886">
    <property type="term" value="C:plasma membrane"/>
    <property type="evidence" value="ECO:0007669"/>
    <property type="project" value="TreeGrafter"/>
</dbReference>
<gene>
    <name evidence="7" type="ORF">CONCODRAFT_167908</name>
</gene>
<dbReference type="SUPFAM" id="SSF103473">
    <property type="entry name" value="MFS general substrate transporter"/>
    <property type="match status" value="1"/>
</dbReference>
<proteinExistence type="predicted"/>
<dbReference type="InterPro" id="IPR036259">
    <property type="entry name" value="MFS_trans_sf"/>
</dbReference>
<comment type="subcellular location">
    <subcellularLocation>
        <location evidence="1">Endomembrane system</location>
        <topology evidence="1">Multi-pass membrane protein</topology>
    </subcellularLocation>
</comment>
<feature type="transmembrane region" description="Helical" evidence="6">
    <location>
        <begin position="61"/>
        <end position="79"/>
    </location>
</feature>
<feature type="transmembrane region" description="Helical" evidence="6">
    <location>
        <begin position="91"/>
        <end position="115"/>
    </location>
</feature>
<evidence type="ECO:0000256" key="4">
    <source>
        <dbReference type="ARBA" id="ARBA00022989"/>
    </source>
</evidence>
<dbReference type="Proteomes" id="UP000070444">
    <property type="component" value="Unassembled WGS sequence"/>
</dbReference>